<dbReference type="PANTHER" id="PTHR24198">
    <property type="entry name" value="ANKYRIN REPEAT AND PROTEIN KINASE DOMAIN-CONTAINING PROTEIN"/>
    <property type="match status" value="1"/>
</dbReference>
<feature type="coiled-coil region" evidence="4">
    <location>
        <begin position="932"/>
        <end position="1148"/>
    </location>
</feature>
<dbReference type="EMBL" id="QEAO01000007">
    <property type="protein sequence ID" value="TPX35771.1"/>
    <property type="molecule type" value="Genomic_DNA"/>
</dbReference>
<dbReference type="Gene3D" id="1.25.40.20">
    <property type="entry name" value="Ankyrin repeat-containing domain"/>
    <property type="match status" value="1"/>
</dbReference>
<evidence type="ECO:0000256" key="4">
    <source>
        <dbReference type="SAM" id="Coils"/>
    </source>
</evidence>
<organism evidence="6 7">
    <name type="scientific">Synchytrium microbalum</name>
    <dbReference type="NCBI Taxonomy" id="1806994"/>
    <lineage>
        <taxon>Eukaryota</taxon>
        <taxon>Fungi</taxon>
        <taxon>Fungi incertae sedis</taxon>
        <taxon>Chytridiomycota</taxon>
        <taxon>Chytridiomycota incertae sedis</taxon>
        <taxon>Chytridiomycetes</taxon>
        <taxon>Synchytriales</taxon>
        <taxon>Synchytriaceae</taxon>
        <taxon>Synchytrium</taxon>
    </lineage>
</organism>
<evidence type="ECO:0000256" key="5">
    <source>
        <dbReference type="SAM" id="MobiDB-lite"/>
    </source>
</evidence>
<evidence type="ECO:0000256" key="3">
    <source>
        <dbReference type="PROSITE-ProRule" id="PRU00023"/>
    </source>
</evidence>
<keyword evidence="2 3" id="KW-0040">ANK repeat</keyword>
<feature type="compositionally biased region" description="Low complexity" evidence="5">
    <location>
        <begin position="536"/>
        <end position="545"/>
    </location>
</feature>
<feature type="region of interest" description="Disordered" evidence="5">
    <location>
        <begin position="3630"/>
        <end position="3659"/>
    </location>
</feature>
<protein>
    <submittedName>
        <fullName evidence="6">Uncharacterized protein</fullName>
    </submittedName>
</protein>
<feature type="coiled-coil region" evidence="4">
    <location>
        <begin position="1882"/>
        <end position="1952"/>
    </location>
</feature>
<dbReference type="Pfam" id="PF12796">
    <property type="entry name" value="Ank_2"/>
    <property type="match status" value="1"/>
</dbReference>
<feature type="region of interest" description="Disordered" evidence="5">
    <location>
        <begin position="2198"/>
        <end position="2222"/>
    </location>
</feature>
<keyword evidence="4" id="KW-0175">Coiled coil</keyword>
<dbReference type="InterPro" id="IPR002110">
    <property type="entry name" value="Ankyrin_rpt"/>
</dbReference>
<feature type="coiled-coil region" evidence="4">
    <location>
        <begin position="3552"/>
        <end position="3579"/>
    </location>
</feature>
<dbReference type="GeneID" id="42003102"/>
<feature type="compositionally biased region" description="Low complexity" evidence="5">
    <location>
        <begin position="777"/>
        <end position="792"/>
    </location>
</feature>
<feature type="repeat" description="ANK" evidence="3">
    <location>
        <begin position="251"/>
        <end position="283"/>
    </location>
</feature>
<dbReference type="RefSeq" id="XP_031026203.1">
    <property type="nucleotide sequence ID" value="XM_031167805.1"/>
</dbReference>
<dbReference type="PROSITE" id="PS50297">
    <property type="entry name" value="ANK_REP_REGION"/>
    <property type="match status" value="2"/>
</dbReference>
<feature type="coiled-coil region" evidence="4">
    <location>
        <begin position="3141"/>
        <end position="3259"/>
    </location>
</feature>
<feature type="coiled-coil region" evidence="4">
    <location>
        <begin position="3064"/>
        <end position="3112"/>
    </location>
</feature>
<dbReference type="OrthoDB" id="194358at2759"/>
<comment type="caution">
    <text evidence="6">The sequence shown here is derived from an EMBL/GenBank/DDBJ whole genome shotgun (WGS) entry which is preliminary data.</text>
</comment>
<feature type="region of interest" description="Disordered" evidence="5">
    <location>
        <begin position="564"/>
        <end position="586"/>
    </location>
</feature>
<evidence type="ECO:0000313" key="6">
    <source>
        <dbReference type="EMBL" id="TPX35771.1"/>
    </source>
</evidence>
<feature type="region of interest" description="Disordered" evidence="5">
    <location>
        <begin position="456"/>
        <end position="548"/>
    </location>
</feature>
<evidence type="ECO:0000256" key="2">
    <source>
        <dbReference type="ARBA" id="ARBA00023043"/>
    </source>
</evidence>
<feature type="coiled-coil region" evidence="4">
    <location>
        <begin position="3333"/>
        <end position="3360"/>
    </location>
</feature>
<feature type="compositionally biased region" description="Polar residues" evidence="5">
    <location>
        <begin position="504"/>
        <end position="519"/>
    </location>
</feature>
<accession>A0A507C8D2</accession>
<dbReference type="STRING" id="1806994.A0A507C8D2"/>
<feature type="repeat" description="ANK" evidence="3">
    <location>
        <begin position="185"/>
        <end position="217"/>
    </location>
</feature>
<keyword evidence="7" id="KW-1185">Reference proteome</keyword>
<feature type="region of interest" description="Disordered" evidence="5">
    <location>
        <begin position="717"/>
        <end position="825"/>
    </location>
</feature>
<feature type="coiled-coil region" evidence="4">
    <location>
        <begin position="2023"/>
        <end position="2057"/>
    </location>
</feature>
<feature type="coiled-coil region" evidence="4">
    <location>
        <begin position="2801"/>
        <end position="3035"/>
    </location>
</feature>
<proteinExistence type="predicted"/>
<feature type="compositionally biased region" description="Low complexity" evidence="5">
    <location>
        <begin position="8"/>
        <end position="27"/>
    </location>
</feature>
<feature type="compositionally biased region" description="Low complexity" evidence="5">
    <location>
        <begin position="624"/>
        <end position="654"/>
    </location>
</feature>
<dbReference type="SUPFAM" id="SSF48403">
    <property type="entry name" value="Ankyrin repeat"/>
    <property type="match status" value="1"/>
</dbReference>
<dbReference type="PANTHER" id="PTHR24198:SF165">
    <property type="entry name" value="ANKYRIN REPEAT-CONTAINING PROTEIN-RELATED"/>
    <property type="match status" value="1"/>
</dbReference>
<feature type="region of interest" description="Disordered" evidence="5">
    <location>
        <begin position="1572"/>
        <end position="1592"/>
    </location>
</feature>
<feature type="region of interest" description="Disordered" evidence="5">
    <location>
        <begin position="1"/>
        <end position="84"/>
    </location>
</feature>
<feature type="region of interest" description="Disordered" evidence="5">
    <location>
        <begin position="613"/>
        <end position="672"/>
    </location>
</feature>
<feature type="coiled-coil region" evidence="4">
    <location>
        <begin position="1203"/>
        <end position="1322"/>
    </location>
</feature>
<feature type="region of interest" description="Disordered" evidence="5">
    <location>
        <begin position="342"/>
        <end position="364"/>
    </location>
</feature>
<feature type="compositionally biased region" description="Low complexity" evidence="5">
    <location>
        <begin position="734"/>
        <end position="749"/>
    </location>
</feature>
<feature type="coiled-coil region" evidence="4">
    <location>
        <begin position="2344"/>
        <end position="2670"/>
    </location>
</feature>
<name>A0A507C8D2_9FUNG</name>
<dbReference type="Proteomes" id="UP000319731">
    <property type="component" value="Unassembled WGS sequence"/>
</dbReference>
<feature type="compositionally biased region" description="Polar residues" evidence="5">
    <location>
        <begin position="613"/>
        <end position="623"/>
    </location>
</feature>
<gene>
    <name evidence="6" type="ORF">SmJEL517_g01877</name>
</gene>
<dbReference type="Pfam" id="PF00023">
    <property type="entry name" value="Ank"/>
    <property type="match status" value="1"/>
</dbReference>
<feature type="repeat" description="ANK" evidence="3">
    <location>
        <begin position="284"/>
        <end position="316"/>
    </location>
</feature>
<feature type="compositionally biased region" description="Pro residues" evidence="5">
    <location>
        <begin position="344"/>
        <end position="358"/>
    </location>
</feature>
<feature type="coiled-coil region" evidence="4">
    <location>
        <begin position="2706"/>
        <end position="2772"/>
    </location>
</feature>
<feature type="region of interest" description="Disordered" evidence="5">
    <location>
        <begin position="3375"/>
        <end position="3396"/>
    </location>
</feature>
<keyword evidence="1" id="KW-0677">Repeat</keyword>
<dbReference type="PROSITE" id="PS50088">
    <property type="entry name" value="ANK_REPEAT"/>
    <property type="match status" value="3"/>
</dbReference>
<feature type="compositionally biased region" description="Basic and acidic residues" evidence="5">
    <location>
        <begin position="762"/>
        <end position="776"/>
    </location>
</feature>
<feature type="compositionally biased region" description="Basic and acidic residues" evidence="5">
    <location>
        <begin position="407"/>
        <end position="425"/>
    </location>
</feature>
<feature type="compositionally biased region" description="Polar residues" evidence="5">
    <location>
        <begin position="33"/>
        <end position="65"/>
    </location>
</feature>
<feature type="compositionally biased region" description="Basic and acidic residues" evidence="5">
    <location>
        <begin position="523"/>
        <end position="533"/>
    </location>
</feature>
<reference evidence="6 7" key="1">
    <citation type="journal article" date="2019" name="Sci. Rep.">
        <title>Comparative genomics of chytrid fungi reveal insights into the obligate biotrophic and pathogenic lifestyle of Synchytrium endobioticum.</title>
        <authorList>
            <person name="van de Vossenberg B.T.L.H."/>
            <person name="Warris S."/>
            <person name="Nguyen H.D.T."/>
            <person name="van Gent-Pelzer M.P.E."/>
            <person name="Joly D.L."/>
            <person name="van de Geest H.C."/>
            <person name="Bonants P.J.M."/>
            <person name="Smith D.S."/>
            <person name="Levesque C.A."/>
            <person name="van der Lee T.A.J."/>
        </authorList>
    </citation>
    <scope>NUCLEOTIDE SEQUENCE [LARGE SCALE GENOMIC DNA]</scope>
    <source>
        <strain evidence="6 7">JEL517</strain>
    </source>
</reference>
<feature type="region of interest" description="Disordered" evidence="5">
    <location>
        <begin position="395"/>
        <end position="437"/>
    </location>
</feature>
<evidence type="ECO:0000313" key="7">
    <source>
        <dbReference type="Proteomes" id="UP000319731"/>
    </source>
</evidence>
<evidence type="ECO:0000256" key="1">
    <source>
        <dbReference type="ARBA" id="ARBA00022737"/>
    </source>
</evidence>
<feature type="compositionally biased region" description="Basic and acidic residues" evidence="5">
    <location>
        <begin position="3375"/>
        <end position="3394"/>
    </location>
</feature>
<dbReference type="InterPro" id="IPR036770">
    <property type="entry name" value="Ankyrin_rpt-contain_sf"/>
</dbReference>
<dbReference type="SMART" id="SM00248">
    <property type="entry name" value="ANK"/>
    <property type="match status" value="6"/>
</dbReference>
<sequence length="3659" mass="411408">MFRKGKATSSTGDSPTDSSNTSPKSSTLKVDPTNVSRSNTWSKFRTRSPSIGSKMSANDDASINEESAYPSPISPESPLPDLLSQTPETVKMMPVINPRHLNSLQLAVFKGEIPKMLKLMSEPDRDLNKLDRKHGFTAVHLAILQNKMDVFKELVGHSPQVVTKPSDLPELPTVRRCGLNTQDNHGRSPLVLATIFGRNDMVAHLMFLGADPNSLDEVGCTALHYSLLTDNKSVFDLVLAKNPALGIYDRTQNTLLHHAIRLRRVDMAKALVAKGANISRPNGHKKTPLHVAVEKNVEEMARFLVESGAPLDQIDESNLRPIDYAKHNPALKDFLILKAVKVASPPPPPSSEPPPPPAMSRKMSKDALLVKQEVPPKPSQAGTNTVMAPIVDVPVSPTTETPAVEKNAARPIKEAKKSASRERLAAADSGSSSKGLANKAIRDLKKNVEGGVAASVSSIGGSIQFDELDLAESPPEMSEVSDPTPPSSGGSAANESESKEKTNQNDSDSSDSELWNTMDLTEDEKSALREKRAMLQQQQSTSQSQIPQVVTDFTARGLDVVSEAIEDESHMRDTESEISDIGAPGMTEPVEMVSVEPSLAPVVEEKVVVGPEQNRSVVASDQPASSTNAAATATKMPHSVSTNLSSVSDSSDSSGPMIKRTPRNVLVADDDDMGFDGRSVDIAMESETIGTRGLTWTKNHTVPEEIKTVEEIAEAQNSVAPMPLPAALSTTINSGRSSRESSSNPSSSASRKRAVTIGGSKPDTKEILPQKDEAKKPSSVSRSSSTKSITKRLGLGRRSRQPSVEVSMPEAIPLAPFDPNAPRPERMGLGRMLAEIQVLQSSLTADSPNVAATIDELKHIVDEARAVVAEMNFERGVMLQQYRFVNKELDLNDGQMIKPTESSHVDFSLISAWVGQYKKNSGPELDRRARAIEQKEREIGSLASKLEQEAAMAAQFKKAHLKQIEQIDALHAQQVESLENDLTASRKKHAATRNELEEARVNAQKAQDLHHQQISDLNRQITSLETEKKQQLAAHQDAMQQQKSIQARIESERETLKQRYAQLNADMAAQHKRLEEDKARALDSADKAASIKLAEKQANIESLKKTTAKLEERVRERAGTADETYKKLDEARAEADKYKFEAECLTKRIDLDTVRSSNLKREVALMRRMMGLPERPESLPTEVGVPVDENPDKEYFTRLESECARLQTVVNDLEMSRKALEAARETERFRVEELADEVKNMSKALRSEKAEHASARDTVSVLTLDLEKSKSAANDLESRLQQLERERPKWTSDIAIAETQFREKYESQVYELQKELDTCKEHLAAEKVALELRDRQLASIRQQMRDSASSNPATVSAEFTQPIEVGQDMVRYFESEIKLLSQNLEHERTLRLTSDAERQRVLESLSELESNLTDVRQLYEAELTANQTHTANLLRYSRDLESTKAELSAAMDKIHEQELKAVRLQSDVQGCSLQQQQQAEIIAKLDAESSTARAEAKSLQRHLEDKQRRVSELESQLALLDIRLVDQTTLVHSLERDVTAARNELAANREEIITAQGNVTSLTHRLRSAERALQEQEEAGIRADEDGKDSRQRLEREIRELHRRAQEERDAAESESRMAHERYKTLRAELEQQRATTTTVEATLRENELALHKARVEILELDEAKADLETKFADTHTLLQAELDRVRVNNTSIGTVLMKLKNMESKSPSLERRVLNSLPEESSTQVFSLGVRSRSNSVRVRTWSETKQDANNIIGKLGMLTEKLTGLENCILNDASNWMGFINDIENDLNLDGAVKATVQTLANAQQVQFVELQDSIGQLKEEILSITESTSTEINSLQTSVKTLTAHSEQRERELNAEIDAIRAEWKSDVTTIQTECKSRIATIEAKMANELAALETLRSQQQHGLEGTITEKLNVISELTEAKNQLQAQVVTLESELRQLSVNLSQEQSKVAAADLARTVLERRIPGLEHQIRYLEQELQIHEPKFAESESSRLALVSRAFELEKEIQNKATLLEEKEHIIASLNNTSRLTEKRVAELLNDLSNRETDLKLANNNLHATRQALLGDLSVLREQNAVLQNNLDVSAARATDLSSQLGAARRYLDQIQASYDAATSESQQLQVQIRHFKSAAESDKKAAEEYLKLKVAQLEEQARIAKKHDEDILATTQKQLEVAEADAQKLWKAKAELEEERHVLSEERSSLEADLRSRTTEHEIDRKSLEDKRRSLEESLQRAEAQIEQLTARVENLTGLNKADEVDKRSLQFDKQTNQERVRATEEQLKLVQSQVKQLFSQSEQEKEGRMSAELECNRLASDKKMLEDATAVLKERVSSLEASLHKQVAEANTLLNRAQLLDEDREKAELEKQRLLSSMQATHDARVALENEVRQYQVNLDSTTAKLRALSTEHAHHERDTHLQITKLESEKKILQESVGTLKERVTSLDGSLRKQVVETDSTLKKVQLLEEEHEKAELEKQRLLSSMKTMQDAKLALENQVRQYQVNLDTTTAKLSNISTEHTHLESDSQLQTAKLESEKKILQEAVDKLKQRVASLESSLHQQVAETDSVLKKVQLLDEDREKAELEKQRLLSSVKTLQDAKSALESQIQRYQANLDTTTAKLTTISTEHTHLESDAHLQIATLESDKRILQETVDKLRDRVASLEASLHKQVGEADKILKKVQLLEEDREIADLEKARLLASMQTTHDAKVALENEVRQYQVNLDTTTAKLTSISTEYAHAQSDSQLQKAKLDSEKKILQDAVDKLKERVSSLEGSLHHQVAETDTILKRFNVLQEDNEKTELHRQRLIASLKTATDAKVALEAELGQYRNKLDATAIQLSSVSSQSARMENDGDLRTRKLESDKKILQETVDNLKERIGSLEATLHTQVVEADTVLKKVQLLEEDREKAELEKHRLLSSVQAAHDAKVAIEIEVRQYQVSLDTTTTKLSILSQQYAQLENESKNLKFELTGLEETKQQLSQRLHQRQLQLETTLQENERLKHSAADLELQKSELEFDRKALGEKKHFLEEQLKSRQQQLGTITNEVDVLAESQALWEVEKSHLEFERRQLEERLHLFSEQLKTTQSRLTVANMELESLSESKIRLESEKDLIEARALAAESQSRIEHGRLIAATAEGEALMVSRAQAEADAERLEHNRRVLEEQLKERREELSFAQAEIESLMKLKGAWEIDRKQLVDEVASRDDRLEKREATIKRLKREYESSQESLAVAEAIRKRLDTDLNKTESQLKHASFELERLKSAQMTWESERLQISERLDKKSLALVDCQRELETAVRLHREAITKVATLSHERIEMETDIRNLSRVGAQAEAEAKVVAELKSELEVVRAKLDEAMRNKRDAEQHYMLEKHRLESELGLEIESRRDGEQRADRTRRTLEEESSLLSKARATLEERVAFLENQKRIAEAKVQDLMDALTVDKMARAQLREAREARDAAEATLRTLEVSNGRLKRDFDTLKADAFTLSTEAAQAKELSNQVQALNAELGKSNNQLANLESRMRLTFDEKLRKIVTRMEVQSRERERVEMLRDQNVAELKEAYMNRIDDLSHELEDARHRLDAMALTKSMDLGYLDPHHIPIPSAADGVSSRLKDAQKHRRILEAKVMALETQMGLNPRAPVAGKKPRSISVHHSTGSASLKRAIHH</sequence>